<organism evidence="1">
    <name type="scientific">marine sediment metagenome</name>
    <dbReference type="NCBI Taxonomy" id="412755"/>
    <lineage>
        <taxon>unclassified sequences</taxon>
        <taxon>metagenomes</taxon>
        <taxon>ecological metagenomes</taxon>
    </lineage>
</organism>
<comment type="caution">
    <text evidence="1">The sequence shown here is derived from an EMBL/GenBank/DDBJ whole genome shotgun (WGS) entry which is preliminary data.</text>
</comment>
<proteinExistence type="predicted"/>
<sequence length="55" mass="6231">IYKTLLKGEKDQWPMGLCQFGVFTFPTGNNPTNKLYAYGIALKNYDGKTSIIEIE</sequence>
<name>X1EWG9_9ZZZZ</name>
<protein>
    <submittedName>
        <fullName evidence="1">Uncharacterized protein</fullName>
    </submittedName>
</protein>
<dbReference type="EMBL" id="BARU01010759">
    <property type="protein sequence ID" value="GAH36922.1"/>
    <property type="molecule type" value="Genomic_DNA"/>
</dbReference>
<reference evidence="1" key="1">
    <citation type="journal article" date="2014" name="Front. Microbiol.">
        <title>High frequency of phylogenetically diverse reductive dehalogenase-homologous genes in deep subseafloor sedimentary metagenomes.</title>
        <authorList>
            <person name="Kawai M."/>
            <person name="Futagami T."/>
            <person name="Toyoda A."/>
            <person name="Takaki Y."/>
            <person name="Nishi S."/>
            <person name="Hori S."/>
            <person name="Arai W."/>
            <person name="Tsubouchi T."/>
            <person name="Morono Y."/>
            <person name="Uchiyama I."/>
            <person name="Ito T."/>
            <person name="Fujiyama A."/>
            <person name="Inagaki F."/>
            <person name="Takami H."/>
        </authorList>
    </citation>
    <scope>NUCLEOTIDE SEQUENCE</scope>
    <source>
        <strain evidence="1">Expedition CK06-06</strain>
    </source>
</reference>
<feature type="non-terminal residue" evidence="1">
    <location>
        <position position="1"/>
    </location>
</feature>
<dbReference type="AlphaFoldDB" id="X1EWG9"/>
<gene>
    <name evidence="1" type="ORF">S03H2_20418</name>
</gene>
<accession>X1EWG9</accession>
<evidence type="ECO:0000313" key="1">
    <source>
        <dbReference type="EMBL" id="GAH36922.1"/>
    </source>
</evidence>